<comment type="caution">
    <text evidence="1">The sequence shown here is derived from an EMBL/GenBank/DDBJ whole genome shotgun (WGS) entry which is preliminary data.</text>
</comment>
<gene>
    <name evidence="1" type="ORF">MES4922_110123</name>
</gene>
<evidence type="ECO:0000313" key="2">
    <source>
        <dbReference type="Proteomes" id="UP001152604"/>
    </source>
</evidence>
<protein>
    <submittedName>
        <fullName evidence="1">Uncharacterized protein</fullName>
    </submittedName>
</protein>
<name>A0ABM9DFZ1_9HYPH</name>
<dbReference type="EMBL" id="CAKXZS010000003">
    <property type="protein sequence ID" value="CAH2394679.1"/>
    <property type="molecule type" value="Genomic_DNA"/>
</dbReference>
<proteinExistence type="predicted"/>
<organism evidence="1 2">
    <name type="scientific">Mesorhizobium ventifaucium</name>
    <dbReference type="NCBI Taxonomy" id="666020"/>
    <lineage>
        <taxon>Bacteria</taxon>
        <taxon>Pseudomonadati</taxon>
        <taxon>Pseudomonadota</taxon>
        <taxon>Alphaproteobacteria</taxon>
        <taxon>Hyphomicrobiales</taxon>
        <taxon>Phyllobacteriaceae</taxon>
        <taxon>Mesorhizobium</taxon>
    </lineage>
</organism>
<keyword evidence="2" id="KW-1185">Reference proteome</keyword>
<accession>A0ABM9DFZ1</accession>
<evidence type="ECO:0000313" key="1">
    <source>
        <dbReference type="EMBL" id="CAH2394679.1"/>
    </source>
</evidence>
<sequence length="165" mass="18084">MGGPLIYGTCLPMQNCPITLHSAGVVGQGRSGKSRRQGKFNVSGERVEAAMANNHAIKAGSGDLLSVSEMTLAAGKIKAQVLHQPAERPGSLLQGRFRRHKRYRYASRTSTPAHDRLAGPHRIPARSTTSVIERFSRRASRCARSRAFALRTEIRGSTMWDSLCR</sequence>
<reference evidence="1" key="1">
    <citation type="submission" date="2022-03" db="EMBL/GenBank/DDBJ databases">
        <authorList>
            <person name="Brunel B."/>
        </authorList>
    </citation>
    <scope>NUCLEOTIDE SEQUENCE</scope>
    <source>
        <strain evidence="1">STM4922sample</strain>
    </source>
</reference>
<dbReference type="Proteomes" id="UP001152604">
    <property type="component" value="Unassembled WGS sequence"/>
</dbReference>